<evidence type="ECO:0000313" key="2">
    <source>
        <dbReference type="Proteomes" id="UP001165101"/>
    </source>
</evidence>
<gene>
    <name evidence="1" type="ORF">Cboi01_000250400</name>
</gene>
<organism evidence="1 2">
    <name type="scientific">Candida boidinii</name>
    <name type="common">Yeast</name>
    <dbReference type="NCBI Taxonomy" id="5477"/>
    <lineage>
        <taxon>Eukaryota</taxon>
        <taxon>Fungi</taxon>
        <taxon>Dikarya</taxon>
        <taxon>Ascomycota</taxon>
        <taxon>Saccharomycotina</taxon>
        <taxon>Pichiomycetes</taxon>
        <taxon>Pichiales</taxon>
        <taxon>Pichiaceae</taxon>
        <taxon>Ogataea</taxon>
        <taxon>Ogataea/Candida clade</taxon>
    </lineage>
</organism>
<dbReference type="Proteomes" id="UP001165101">
    <property type="component" value="Unassembled WGS sequence"/>
</dbReference>
<comment type="caution">
    <text evidence="1">The sequence shown here is derived from an EMBL/GenBank/DDBJ whole genome shotgun (WGS) entry which is preliminary data.</text>
</comment>
<protein>
    <submittedName>
        <fullName evidence="1">Unnamed protein product</fullName>
    </submittedName>
</protein>
<proteinExistence type="predicted"/>
<name>A0ACB5TNY2_CANBO</name>
<evidence type="ECO:0000313" key="1">
    <source>
        <dbReference type="EMBL" id="GME91919.1"/>
    </source>
</evidence>
<accession>A0ACB5TNY2</accession>
<sequence length="264" mass="30393">MLRFNAKTSLSSVKYFNSCFTNRAKLLNGLKTQSQTLNRVITLKNYSSDVSKEPSLNQFQNPNNTPYQFQPQNTPSPFQNNLRRDNQSGIPPNGRNPLSPPPPDSYPKTNRLSFKVRLLITGVFALCGAITILFLTEDLMDQLPDEIFEVLRKAMEAETRNDLQTALKYYKEALVLCDELEIEEVNQEYTGIALCIAHIYELQEKYNKALVIYEEIGYRIVQGLTLEYYEPEKRDRLITQGLVVFSRYARLLAPEDFEKAKNKS</sequence>
<reference evidence="1" key="1">
    <citation type="submission" date="2023-04" db="EMBL/GenBank/DDBJ databases">
        <title>Candida boidinii NBRC 1967.</title>
        <authorList>
            <person name="Ichikawa N."/>
            <person name="Sato H."/>
            <person name="Tonouchi N."/>
        </authorList>
    </citation>
    <scope>NUCLEOTIDE SEQUENCE</scope>
    <source>
        <strain evidence="1">NBRC 1967</strain>
    </source>
</reference>
<dbReference type="EMBL" id="BSXV01001144">
    <property type="protein sequence ID" value="GME91919.1"/>
    <property type="molecule type" value="Genomic_DNA"/>
</dbReference>
<keyword evidence="2" id="KW-1185">Reference proteome</keyword>